<evidence type="ECO:0000313" key="1">
    <source>
        <dbReference type="EMBL" id="RDB27502.1"/>
    </source>
</evidence>
<protein>
    <submittedName>
        <fullName evidence="1">Uncharacterized protein</fullName>
    </submittedName>
</protein>
<dbReference type="Proteomes" id="UP000076154">
    <property type="component" value="Unassembled WGS sequence"/>
</dbReference>
<keyword evidence="2" id="KW-1185">Reference proteome</keyword>
<gene>
    <name evidence="1" type="ORF">Hypma_003915</name>
</gene>
<dbReference type="EMBL" id="LUEZ02000015">
    <property type="protein sequence ID" value="RDB27502.1"/>
    <property type="molecule type" value="Genomic_DNA"/>
</dbReference>
<dbReference type="InParanoid" id="A0A369K1N6"/>
<evidence type="ECO:0000313" key="2">
    <source>
        <dbReference type="Proteomes" id="UP000076154"/>
    </source>
</evidence>
<name>A0A369K1N6_HYPMA</name>
<comment type="caution">
    <text evidence="1">The sequence shown here is derived from an EMBL/GenBank/DDBJ whole genome shotgun (WGS) entry which is preliminary data.</text>
</comment>
<accession>A0A369K1N6</accession>
<dbReference type="AlphaFoldDB" id="A0A369K1N6"/>
<organism evidence="1 2">
    <name type="scientific">Hypsizygus marmoreus</name>
    <name type="common">White beech mushroom</name>
    <name type="synonym">Agaricus marmoreus</name>
    <dbReference type="NCBI Taxonomy" id="39966"/>
    <lineage>
        <taxon>Eukaryota</taxon>
        <taxon>Fungi</taxon>
        <taxon>Dikarya</taxon>
        <taxon>Basidiomycota</taxon>
        <taxon>Agaricomycotina</taxon>
        <taxon>Agaricomycetes</taxon>
        <taxon>Agaricomycetidae</taxon>
        <taxon>Agaricales</taxon>
        <taxon>Tricholomatineae</taxon>
        <taxon>Lyophyllaceae</taxon>
        <taxon>Hypsizygus</taxon>
    </lineage>
</organism>
<sequence>MTESTLSSLARGGVVPKLSRLMCETTGSLEPHVDMLERRTSMTHPASDIKDVVLIVDCREDEIEGMREAHHARVAKLREQGITVSLVCWGKEDVAGFAKGYRPA</sequence>
<proteinExistence type="predicted"/>
<reference evidence="1" key="1">
    <citation type="submission" date="2018-04" db="EMBL/GenBank/DDBJ databases">
        <title>Whole genome sequencing of Hypsizygus marmoreus.</title>
        <authorList>
            <person name="Choi I.-G."/>
            <person name="Min B."/>
            <person name="Kim J.-G."/>
            <person name="Kim S."/>
            <person name="Oh Y.-L."/>
            <person name="Kong W.-S."/>
            <person name="Park H."/>
            <person name="Jeong J."/>
            <person name="Song E.-S."/>
        </authorList>
    </citation>
    <scope>NUCLEOTIDE SEQUENCE [LARGE SCALE GENOMIC DNA]</scope>
    <source>
        <strain evidence="1">51987-8</strain>
    </source>
</reference>